<evidence type="ECO:0000313" key="2">
    <source>
        <dbReference type="Proteomes" id="UP000680865"/>
    </source>
</evidence>
<dbReference type="EMBL" id="BOQP01000034">
    <property type="protein sequence ID" value="GIM78329.1"/>
    <property type="molecule type" value="Genomic_DNA"/>
</dbReference>
<keyword evidence="2" id="KW-1185">Reference proteome</keyword>
<organism evidence="1 2">
    <name type="scientific">Winogradskya consettensis</name>
    <dbReference type="NCBI Taxonomy" id="113560"/>
    <lineage>
        <taxon>Bacteria</taxon>
        <taxon>Bacillati</taxon>
        <taxon>Actinomycetota</taxon>
        <taxon>Actinomycetes</taxon>
        <taxon>Micromonosporales</taxon>
        <taxon>Micromonosporaceae</taxon>
        <taxon>Winogradskya</taxon>
    </lineage>
</organism>
<accession>A0A919SUQ4</accession>
<sequence>MFRGEPQPVVPDQIRKVAEASRIAIVDSFSRKFLRGLRQRTVSSEGSDGVVRFVRTR</sequence>
<proteinExistence type="predicted"/>
<reference evidence="1" key="1">
    <citation type="submission" date="2021-03" db="EMBL/GenBank/DDBJ databases">
        <title>Whole genome shotgun sequence of Actinoplanes consettensis NBRC 14913.</title>
        <authorList>
            <person name="Komaki H."/>
            <person name="Tamura T."/>
        </authorList>
    </citation>
    <scope>NUCLEOTIDE SEQUENCE</scope>
    <source>
        <strain evidence="1">NBRC 14913</strain>
    </source>
</reference>
<dbReference type="Proteomes" id="UP000680865">
    <property type="component" value="Unassembled WGS sequence"/>
</dbReference>
<gene>
    <name evidence="1" type="ORF">Aco04nite_59900</name>
</gene>
<comment type="caution">
    <text evidence="1">The sequence shown here is derived from an EMBL/GenBank/DDBJ whole genome shotgun (WGS) entry which is preliminary data.</text>
</comment>
<dbReference type="AlphaFoldDB" id="A0A919SUQ4"/>
<protein>
    <submittedName>
        <fullName evidence="1">Uncharacterized protein</fullName>
    </submittedName>
</protein>
<name>A0A919SUQ4_9ACTN</name>
<evidence type="ECO:0000313" key="1">
    <source>
        <dbReference type="EMBL" id="GIM78329.1"/>
    </source>
</evidence>